<protein>
    <submittedName>
        <fullName evidence="2">Uncharacterized protein</fullName>
    </submittedName>
</protein>
<dbReference type="Proteomes" id="UP000077096">
    <property type="component" value="Chromosome"/>
</dbReference>
<accession>A0A172T2K5</accession>
<sequence length="577" mass="66278">MARKLILLVVLSTLLSSFYLFAITIFVPGNSDFVMYFNINNIGDQELTAILQEAGITPIISVYGKFSLGSALSLSIFDELEDFSPKVLIGSPIGIVLPGKIGDKSLEFLINYMFDANIQIPKLTVNQPSIVTIDNKKLCIIRSNDNIYLCFNKDISMFTKDMLNAKISSISLLTKDDVIAYFKTYKKSFIGELLYTFGDYFGIPIYDEIVITKKGENYSFKITINKTFSDYEKKLVLTRRGILKGLSYLDGANFILALDTSQIGDTSILTGTGDWDLDIFEDFQQIFEFLDIFKSVAFSASFDGYFTFSGIIKPENEQDAKFIASILKNQLSSTGYQVVVENQKINVFPIEIDKTLLKSLTENASFILYMNYSDEESSATLSIKTEILDNGNLSITGEFDNLAWFLEKLEEVVEPYFEETYEEERDEEYYEEEYHEEEYYEQEYEEEYEEEYTTEETATEEVTTEEISYSELEYEIADEIVKIFNACADYIRDQGAQEVTLEDLYDYGYIDYIPDYFDVKSVVMDDGTVYVIIHMDIAQYDVEPSNIVDILYYDKDIYSDIINGRISVILYVEPAWE</sequence>
<reference evidence="2 3" key="1">
    <citation type="submission" date="2014-08" db="EMBL/GenBank/DDBJ databases">
        <title>Fervidobacterium pennivorans DYC genome.</title>
        <authorList>
            <person name="Wushke S."/>
        </authorList>
    </citation>
    <scope>NUCLEOTIDE SEQUENCE [LARGE SCALE GENOMIC DNA]</scope>
    <source>
        <strain evidence="2 3">DYC</strain>
    </source>
</reference>
<proteinExistence type="predicted"/>
<evidence type="ECO:0000256" key="1">
    <source>
        <dbReference type="SAM" id="MobiDB-lite"/>
    </source>
</evidence>
<evidence type="ECO:0000313" key="3">
    <source>
        <dbReference type="Proteomes" id="UP000077096"/>
    </source>
</evidence>
<feature type="region of interest" description="Disordered" evidence="1">
    <location>
        <begin position="419"/>
        <end position="438"/>
    </location>
</feature>
<organism evidence="2 3">
    <name type="scientific">Fervidobacterium pennivorans</name>
    <dbReference type="NCBI Taxonomy" id="93466"/>
    <lineage>
        <taxon>Bacteria</taxon>
        <taxon>Thermotogati</taxon>
        <taxon>Thermotogota</taxon>
        <taxon>Thermotogae</taxon>
        <taxon>Thermotogales</taxon>
        <taxon>Fervidobacteriaceae</taxon>
        <taxon>Fervidobacterium</taxon>
    </lineage>
</organism>
<dbReference type="OrthoDB" id="40323at2"/>
<gene>
    <name evidence="2" type="ORF">JM64_03780</name>
</gene>
<dbReference type="EMBL" id="CP011393">
    <property type="protein sequence ID" value="ANE41200.1"/>
    <property type="molecule type" value="Genomic_DNA"/>
</dbReference>
<dbReference type="AlphaFoldDB" id="A0A172T2K5"/>
<dbReference type="PATRIC" id="fig|93466.3.peg.815"/>
<name>A0A172T2K5_FERPE</name>
<evidence type="ECO:0000313" key="2">
    <source>
        <dbReference type="EMBL" id="ANE41200.1"/>
    </source>
</evidence>
<dbReference type="KEGG" id="fng:JM64_03780"/>